<organism evidence="2 3">
    <name type="scientific">Tilletia horrida</name>
    <dbReference type="NCBI Taxonomy" id="155126"/>
    <lineage>
        <taxon>Eukaryota</taxon>
        <taxon>Fungi</taxon>
        <taxon>Dikarya</taxon>
        <taxon>Basidiomycota</taxon>
        <taxon>Ustilaginomycotina</taxon>
        <taxon>Exobasidiomycetes</taxon>
        <taxon>Tilletiales</taxon>
        <taxon>Tilletiaceae</taxon>
        <taxon>Tilletia</taxon>
    </lineage>
</organism>
<evidence type="ECO:0000313" key="2">
    <source>
        <dbReference type="EMBL" id="KAK0550214.1"/>
    </source>
</evidence>
<dbReference type="Proteomes" id="UP001176517">
    <property type="component" value="Unassembled WGS sequence"/>
</dbReference>
<evidence type="ECO:0000313" key="3">
    <source>
        <dbReference type="Proteomes" id="UP001176517"/>
    </source>
</evidence>
<dbReference type="EMBL" id="JAPDMZ010000097">
    <property type="protein sequence ID" value="KAK0550214.1"/>
    <property type="molecule type" value="Genomic_DNA"/>
</dbReference>
<keyword evidence="3" id="KW-1185">Reference proteome</keyword>
<accession>A0AAN6JXN5</accession>
<feature type="compositionally biased region" description="Polar residues" evidence="1">
    <location>
        <begin position="25"/>
        <end position="39"/>
    </location>
</feature>
<sequence length="725" mass="80058">MGAVTIDDSVQLTLVNDSNSTISLVNTSECQPGRPNSTYKGKPSYWQQPPPDVSSSTTLKPGDTLVLGVMETIAWFDSPSWIYFQYDEDGPPTSTSPKFQIFILMQRHGHTGRVGKFDGSSTEDNPMPSGHRLSSIQYCHRLAQNWIRVHVPPRKFWDFPLMADGSANELKAHSKQTEQVVMILVGAALSTVVTTCFLIPPVGGIAAIGTAGQIAIGTTFVQGILGLFTGLGGGFDKAASNIAFGPSDLYDVSRLALETWTRDSFRSQLHEKQKLLHHVDDTDDVAHRMTEIAKAIDTLLHSSTEHITIHEKLYNDIKLTLQTLNEIVDPNGSFQTALTLCLSQAVDNIPQTGPSKPNMGLGLAGLAMTLNAYTFGHVLRKFLLLDTDPESKSAVLAATLDLYKAESIITHTGSKVPLVYPNADTMLAYRMKFVKYESGNTDTDHHFQSILEDFGLDTCAWAPWSREEAKKWFSERDWQPREMHDGQPIVWQQSVTYVENSDKTDFIYSDYVKKMEELLDADIKKVWTEPVQAIQDALLPFKALRETPLMPFKQLKVTTALPAEVITKEATTKVPILRYNGVQYGYSYVDAGGKEGAICWSPETNVFSISSTDTQYQIPSGYTLTVPMDPEYALAQAALDRAMAALKAGNASASLAGQGEGAIKKPAPPSTTAFRKVYRKMRLASNSAEAPSFTEEEVLRPMMNNAQGEEYKDQWEKGWVLTPAS</sequence>
<name>A0AAN6JXN5_9BASI</name>
<dbReference type="AlphaFoldDB" id="A0AAN6JXN5"/>
<comment type="caution">
    <text evidence="2">The sequence shown here is derived from an EMBL/GenBank/DDBJ whole genome shotgun (WGS) entry which is preliminary data.</text>
</comment>
<feature type="region of interest" description="Disordered" evidence="1">
    <location>
        <begin position="25"/>
        <end position="59"/>
    </location>
</feature>
<gene>
    <name evidence="2" type="ORF">OC846_003764</name>
</gene>
<proteinExistence type="predicted"/>
<evidence type="ECO:0000256" key="1">
    <source>
        <dbReference type="SAM" id="MobiDB-lite"/>
    </source>
</evidence>
<reference evidence="2" key="1">
    <citation type="journal article" date="2023" name="PhytoFront">
        <title>Draft Genome Resources of Seven Strains of Tilletia horrida, Causal Agent of Kernel Smut of Rice.</title>
        <authorList>
            <person name="Khanal S."/>
            <person name="Antony Babu S."/>
            <person name="Zhou X.G."/>
        </authorList>
    </citation>
    <scope>NUCLEOTIDE SEQUENCE</scope>
    <source>
        <strain evidence="2">TX6</strain>
    </source>
</reference>
<protein>
    <submittedName>
        <fullName evidence="2">Uncharacterized protein</fullName>
    </submittedName>
</protein>